<dbReference type="InterPro" id="IPR051704">
    <property type="entry name" value="FAD_aromatic-hydroxylase"/>
</dbReference>
<dbReference type="Pfam" id="PF01494">
    <property type="entry name" value="FAD_binding_3"/>
    <property type="match status" value="1"/>
</dbReference>
<reference evidence="6 7" key="1">
    <citation type="submission" date="2024-02" db="EMBL/GenBank/DDBJ databases">
        <title>De novo assembly and annotation of 12 fungi associated with fruit tree decline syndrome in Ontario, Canada.</title>
        <authorList>
            <person name="Sulman M."/>
            <person name="Ellouze W."/>
            <person name="Ilyukhin E."/>
        </authorList>
    </citation>
    <scope>NUCLEOTIDE SEQUENCE [LARGE SCALE GENOMIC DNA]</scope>
    <source>
        <strain evidence="6 7">M1-105</strain>
    </source>
</reference>
<evidence type="ECO:0000313" key="6">
    <source>
        <dbReference type="EMBL" id="KAL1617143.1"/>
    </source>
</evidence>
<dbReference type="EMBL" id="JAJVDC020000240">
    <property type="protein sequence ID" value="KAL1617143.1"/>
    <property type="molecule type" value="Genomic_DNA"/>
</dbReference>
<dbReference type="Gene3D" id="3.30.9.10">
    <property type="entry name" value="D-Amino Acid Oxidase, subunit A, domain 2"/>
    <property type="match status" value="1"/>
</dbReference>
<protein>
    <recommendedName>
        <fullName evidence="5">FAD-binding domain-containing protein</fullName>
    </recommendedName>
</protein>
<feature type="region of interest" description="Disordered" evidence="4">
    <location>
        <begin position="235"/>
        <end position="261"/>
    </location>
</feature>
<accession>A0ABR3SCI1</accession>
<evidence type="ECO:0000256" key="2">
    <source>
        <dbReference type="ARBA" id="ARBA00022827"/>
    </source>
</evidence>
<dbReference type="PANTHER" id="PTHR46865:SF2">
    <property type="entry name" value="MONOOXYGENASE"/>
    <property type="match status" value="1"/>
</dbReference>
<keyword evidence="3" id="KW-0560">Oxidoreductase</keyword>
<organism evidence="6 7">
    <name type="scientific">Neofusicoccum ribis</name>
    <dbReference type="NCBI Taxonomy" id="45134"/>
    <lineage>
        <taxon>Eukaryota</taxon>
        <taxon>Fungi</taxon>
        <taxon>Dikarya</taxon>
        <taxon>Ascomycota</taxon>
        <taxon>Pezizomycotina</taxon>
        <taxon>Dothideomycetes</taxon>
        <taxon>Dothideomycetes incertae sedis</taxon>
        <taxon>Botryosphaeriales</taxon>
        <taxon>Botryosphaeriaceae</taxon>
        <taxon>Neofusicoccum</taxon>
    </lineage>
</organism>
<dbReference type="PANTHER" id="PTHR46865">
    <property type="entry name" value="OXIDOREDUCTASE-RELATED"/>
    <property type="match status" value="1"/>
</dbReference>
<dbReference type="Gene3D" id="3.50.50.60">
    <property type="entry name" value="FAD/NAD(P)-binding domain"/>
    <property type="match status" value="1"/>
</dbReference>
<evidence type="ECO:0000313" key="7">
    <source>
        <dbReference type="Proteomes" id="UP001521116"/>
    </source>
</evidence>
<feature type="compositionally biased region" description="Polar residues" evidence="4">
    <location>
        <begin position="249"/>
        <end position="261"/>
    </location>
</feature>
<dbReference type="InterPro" id="IPR036188">
    <property type="entry name" value="FAD/NAD-bd_sf"/>
</dbReference>
<evidence type="ECO:0000256" key="1">
    <source>
        <dbReference type="ARBA" id="ARBA00022630"/>
    </source>
</evidence>
<sequence length="663" mass="73015">MEGSDTPGTAFELYSMAAEKMASAFVEVLKKDRSKNAHDYIDKVEEHKQWVDKTHPYEVNYVALQLGRLYYVNGDHEKARAAVKKHMVLAFDLFKDGKEENDWKGYSKLAEALIPLEDDNNARAAWSLIVNDPDKRWISDLSTTCAGRCGWTWADSESEGRDVYICRDCPHTHFESACHEYLQKDLLEHRVCGHSHNFLNIPKRKNRDMRRIKHGVVLVGETEMTIEKWQDSVRHDYGIPNPDLPPAPRSTSTHTPQPTLNPHTMPPTVLITGAGIAGPVLAFWLQRSGFAVTVVERSAAPRTTGQQIDVRGAALTIVGRMGLEGAVRARTVKEQGIAAVDAAGRRVAEFAARADGSGFTADVEILRGELAAVVYEATRERVEYVWGECVAGVEEVADGVVVRFAGEGRAERKFDLLVAADGMNSKTRGLVFGDEAVLKDLGQHMAFFTIPFDEEKDTGWATWYNAPGGRLIFIRPDVERKRTGAYFGICGSDVPKDYLKLSVPEQQAMWEGLFKDAGGEAERVIKGMYAADDFYMQQIAQTKMAQWSKGRVVLLGDSAFCPSPISGLGASCAIIGAYVLAGELKKHGSDFKAAFAAYEKTTRPIIEKAQRLPPGGPALANPQTSWGISILNGILSAISWSGLANWFQGGAIAGHVDLPEYDF</sequence>
<keyword evidence="2" id="KW-0274">FAD</keyword>
<proteinExistence type="predicted"/>
<dbReference type="InterPro" id="IPR002938">
    <property type="entry name" value="FAD-bd"/>
</dbReference>
<evidence type="ECO:0000256" key="4">
    <source>
        <dbReference type="SAM" id="MobiDB-lite"/>
    </source>
</evidence>
<keyword evidence="1" id="KW-0285">Flavoprotein</keyword>
<keyword evidence="7" id="KW-1185">Reference proteome</keyword>
<gene>
    <name evidence="6" type="ORF">SLS56_011111</name>
</gene>
<feature type="domain" description="FAD-binding" evidence="5">
    <location>
        <begin position="268"/>
        <end position="609"/>
    </location>
</feature>
<evidence type="ECO:0000256" key="3">
    <source>
        <dbReference type="ARBA" id="ARBA00023002"/>
    </source>
</evidence>
<evidence type="ECO:0000259" key="5">
    <source>
        <dbReference type="Pfam" id="PF01494"/>
    </source>
</evidence>
<name>A0ABR3SCI1_9PEZI</name>
<dbReference type="PRINTS" id="PR00420">
    <property type="entry name" value="RNGMNOXGNASE"/>
</dbReference>
<dbReference type="Proteomes" id="UP001521116">
    <property type="component" value="Unassembled WGS sequence"/>
</dbReference>
<dbReference type="SUPFAM" id="SSF51905">
    <property type="entry name" value="FAD/NAD(P)-binding domain"/>
    <property type="match status" value="1"/>
</dbReference>
<comment type="caution">
    <text evidence="6">The sequence shown here is derived from an EMBL/GenBank/DDBJ whole genome shotgun (WGS) entry which is preliminary data.</text>
</comment>